<dbReference type="GO" id="GO:0042274">
    <property type="term" value="P:ribosomal small subunit biogenesis"/>
    <property type="evidence" value="ECO:0007669"/>
    <property type="project" value="TreeGrafter"/>
</dbReference>
<keyword evidence="8" id="KW-1185">Reference proteome</keyword>
<feature type="coiled-coil region" evidence="4">
    <location>
        <begin position="86"/>
        <end position="113"/>
    </location>
</feature>
<dbReference type="Proteomes" id="UP000220797">
    <property type="component" value="Unassembled WGS sequence"/>
</dbReference>
<evidence type="ECO:0000256" key="4">
    <source>
        <dbReference type="SAM" id="Coils"/>
    </source>
</evidence>
<dbReference type="InterPro" id="IPR003891">
    <property type="entry name" value="Initiation_fac_eIF4g_MI"/>
</dbReference>
<accession>A0A1J1GT27</accession>
<evidence type="ECO:0000313" key="8">
    <source>
        <dbReference type="Proteomes" id="UP000220797"/>
    </source>
</evidence>
<evidence type="ECO:0000256" key="2">
    <source>
        <dbReference type="ARBA" id="ARBA00006856"/>
    </source>
</evidence>
<dbReference type="GO" id="GO:0005730">
    <property type="term" value="C:nucleolus"/>
    <property type="evidence" value="ECO:0007669"/>
    <property type="project" value="TreeGrafter"/>
</dbReference>
<evidence type="ECO:0000259" key="6">
    <source>
        <dbReference type="PROSITE" id="PS51366"/>
    </source>
</evidence>
<dbReference type="OrthoDB" id="372916at2759"/>
<feature type="compositionally biased region" description="Low complexity" evidence="5">
    <location>
        <begin position="207"/>
        <end position="217"/>
    </location>
</feature>
<dbReference type="InterPro" id="IPR016024">
    <property type="entry name" value="ARM-type_fold"/>
</dbReference>
<dbReference type="PANTHER" id="PTHR18034">
    <property type="entry name" value="CELL CYCLE CONTROL PROTEIN CWF22-RELATED"/>
    <property type="match status" value="1"/>
</dbReference>
<feature type="compositionally biased region" description="Basic residues" evidence="5">
    <location>
        <begin position="14"/>
        <end position="40"/>
    </location>
</feature>
<feature type="compositionally biased region" description="Basic and acidic residues" evidence="5">
    <location>
        <begin position="51"/>
        <end position="61"/>
    </location>
</feature>
<feature type="region of interest" description="Disordered" evidence="5">
    <location>
        <begin position="1"/>
        <end position="62"/>
    </location>
</feature>
<dbReference type="PANTHER" id="PTHR18034:SF4">
    <property type="entry name" value="NUCLEOLAR MIF4G DOMAIN-CONTAINING PROTEIN 1"/>
    <property type="match status" value="1"/>
</dbReference>
<dbReference type="PROSITE" id="PS51366">
    <property type="entry name" value="MI"/>
    <property type="match status" value="1"/>
</dbReference>
<gene>
    <name evidence="7" type="ORF">PGAL8A_00283100</name>
</gene>
<keyword evidence="4" id="KW-0175">Coiled coil</keyword>
<dbReference type="RefSeq" id="XP_028528442.1">
    <property type="nucleotide sequence ID" value="XM_028671828.1"/>
</dbReference>
<sequence>MSIAIKKGNLSRKELRKMKRKQKKRNKMLFSKKKIIRKKKSFESEGSNYNSKKEKTKKNEQENISIQLKKAKKVNENDNLNIQLKKSKKVNENKNLNIQLKKAKKVNENKNLNIQLKNDTGDGSQNYDIYAEQDKDDYLLSYLSKKLKIKNNDSSKNNEEKLFKELEKDGFDTKLLKLTDIIFNECQKHYKNNKSSINKTKNDEEYNSSSESNNQERTNNDENVIDNQVILLEKSKNKTETKDKIINKKDKKKKKKLKKISKNEEDSLKNIDNIKKKKNINKESKEIVKIEGKNKKILLNYSEETKKIDKFLIISLNKTSEFNIKSIIQDICKYFHELSDLKLRVIFNDVLIKIVSNYFKNVNTTDIHICIFSVIICVLNSLLYQDLLKDFLKVLIGIFKNYYEDNINLMIQVEKENELNNNLNMNDIEKVNNVIKLNNKNKNIIYDTNPKNNIKVNKKKIITKEEYDKYQDFKIIMRNLLKCFSLFYALNYLDFEFIIDVINLLCESISINNVDNIIIILKICGKKLKKDDVSHLNYISNYLKKQIDNFIIKNNISIEKSKLRFLIKDIEDLRDGKMKFYFLNKFEFLFSVLNEFETKYSFKRNIVYFSFANTFNNYKINEDSDKKKKKNNKINNIDNNDDKKTNTIEDKVQKLNYLMEEVNSNDIYFNKLLKKYKIQGILPKKIFLVIKSSLNVDECVYNLSTFLKKKKNVPFVIQTIIQTLLYDKKYKEAYEKILSNISNVKNRVFLFSLKTVFINYIKNINNYDLKKVLFLSKLFIYLLKEKLLSFQIFKYIEINDEIKLEKNCNLFFFFKTIFILISLDESDNLFNKEAWDDILEIIKNKKINISIIYSFKQIIKKYIFDEVNNITKIYPNFNISYIENFNKILNQQK</sequence>
<dbReference type="OMA" id="EYDKYQD"/>
<organism evidence="7 8">
    <name type="scientific">Plasmodium gallinaceum</name>
    <dbReference type="NCBI Taxonomy" id="5849"/>
    <lineage>
        <taxon>Eukaryota</taxon>
        <taxon>Sar</taxon>
        <taxon>Alveolata</taxon>
        <taxon>Apicomplexa</taxon>
        <taxon>Aconoidasida</taxon>
        <taxon>Haemosporida</taxon>
        <taxon>Plasmodiidae</taxon>
        <taxon>Plasmodium</taxon>
        <taxon>Plasmodium (Haemamoeba)</taxon>
    </lineage>
</organism>
<feature type="domain" description="MI" evidence="6">
    <location>
        <begin position="681"/>
        <end position="798"/>
    </location>
</feature>
<evidence type="ECO:0000256" key="3">
    <source>
        <dbReference type="ARBA" id="ARBA00023242"/>
    </source>
</evidence>
<dbReference type="GeneID" id="39731364"/>
<proteinExistence type="inferred from homology"/>
<evidence type="ECO:0000256" key="5">
    <source>
        <dbReference type="SAM" id="MobiDB-lite"/>
    </source>
</evidence>
<reference evidence="7" key="1">
    <citation type="submission" date="2015-04" db="EMBL/GenBank/DDBJ databases">
        <authorList>
            <consortium name="Pathogen Informatics"/>
        </authorList>
    </citation>
    <scope>NUCLEOTIDE SEQUENCE [LARGE SCALE GENOMIC DNA]</scope>
    <source>
        <strain evidence="7">8A</strain>
    </source>
</reference>
<evidence type="ECO:0000256" key="1">
    <source>
        <dbReference type="ARBA" id="ARBA00004123"/>
    </source>
</evidence>
<dbReference type="GO" id="GO:0003723">
    <property type="term" value="F:RNA binding"/>
    <property type="evidence" value="ECO:0007669"/>
    <property type="project" value="TreeGrafter"/>
</dbReference>
<dbReference type="AlphaFoldDB" id="A0A1J1GT27"/>
<comment type="similarity">
    <text evidence="2">Belongs to the CWC22 family.</text>
</comment>
<name>A0A1J1GT27_PLAGA</name>
<comment type="subcellular location">
    <subcellularLocation>
        <location evidence="1">Nucleus</location>
    </subcellularLocation>
</comment>
<dbReference type="SUPFAM" id="SSF48371">
    <property type="entry name" value="ARM repeat"/>
    <property type="match status" value="1"/>
</dbReference>
<evidence type="ECO:0000313" key="7">
    <source>
        <dbReference type="EMBL" id="CRG95634.1"/>
    </source>
</evidence>
<dbReference type="EMBL" id="CVMV01000045">
    <property type="protein sequence ID" value="CRG95634.1"/>
    <property type="molecule type" value="Genomic_DNA"/>
</dbReference>
<dbReference type="InterPro" id="IPR050781">
    <property type="entry name" value="CWC22_splicing_factor"/>
</dbReference>
<dbReference type="VEuPathDB" id="PlasmoDB:PGAL8A_00283100"/>
<keyword evidence="3" id="KW-0539">Nucleus</keyword>
<comment type="caution">
    <text evidence="7">The sequence shown here is derived from an EMBL/GenBank/DDBJ whole genome shotgun (WGS) entry which is preliminary data.</text>
</comment>
<protein>
    <recommendedName>
        <fullName evidence="6">MI domain-containing protein</fullName>
    </recommendedName>
</protein>
<feature type="region of interest" description="Disordered" evidence="5">
    <location>
        <begin position="194"/>
        <end position="225"/>
    </location>
</feature>